<evidence type="ECO:0000256" key="6">
    <source>
        <dbReference type="RuleBase" id="RU000590"/>
    </source>
</evidence>
<evidence type="ECO:0000256" key="2">
    <source>
        <dbReference type="ARBA" id="ARBA00008766"/>
    </source>
</evidence>
<dbReference type="EMBL" id="CENE01000008">
    <property type="protein sequence ID" value="CEQ40664.1"/>
    <property type="molecule type" value="Genomic_DNA"/>
</dbReference>
<evidence type="ECO:0000256" key="3">
    <source>
        <dbReference type="ARBA" id="ARBA00022723"/>
    </source>
</evidence>
<dbReference type="SUPFAM" id="SSF53092">
    <property type="entry name" value="Creatinase/prolidase N-terminal domain"/>
    <property type="match status" value="1"/>
</dbReference>
<dbReference type="FunFam" id="3.40.350.10:FF:000003">
    <property type="entry name" value="Xaa-pro aminopeptidase P"/>
    <property type="match status" value="1"/>
</dbReference>
<dbReference type="Pfam" id="PF00557">
    <property type="entry name" value="Peptidase_M24"/>
    <property type="match status" value="1"/>
</dbReference>
<keyword evidence="11" id="KW-1185">Reference proteome</keyword>
<dbReference type="AlphaFoldDB" id="A0A0D6EL30"/>
<dbReference type="Pfam" id="PF16189">
    <property type="entry name" value="Creatinase_N_2"/>
    <property type="match status" value="1"/>
</dbReference>
<dbReference type="InterPro" id="IPR000587">
    <property type="entry name" value="Creatinase_N"/>
</dbReference>
<dbReference type="FunFam" id="3.90.230.10:FF:000007">
    <property type="entry name" value="Xaa-Pro aminopeptidase P"/>
    <property type="match status" value="1"/>
</dbReference>
<dbReference type="GO" id="GO:0016787">
    <property type="term" value="F:hydrolase activity"/>
    <property type="evidence" value="ECO:0007669"/>
    <property type="project" value="UniProtKB-KW"/>
</dbReference>
<dbReference type="PANTHER" id="PTHR43763">
    <property type="entry name" value="XAA-PRO AMINOPEPTIDASE 1"/>
    <property type="match status" value="1"/>
</dbReference>
<feature type="domain" description="Peptidase M24" evidence="7">
    <location>
        <begin position="358"/>
        <end position="572"/>
    </location>
</feature>
<dbReference type="GO" id="GO:0046872">
    <property type="term" value="F:metal ion binding"/>
    <property type="evidence" value="ECO:0007669"/>
    <property type="project" value="UniProtKB-KW"/>
</dbReference>
<organism evidence="10 11">
    <name type="scientific">Sporidiobolus salmonicolor</name>
    <name type="common">Yeast-like fungus</name>
    <name type="synonym">Sporobolomyces salmonicolor</name>
    <dbReference type="NCBI Taxonomy" id="5005"/>
    <lineage>
        <taxon>Eukaryota</taxon>
        <taxon>Fungi</taxon>
        <taxon>Dikarya</taxon>
        <taxon>Basidiomycota</taxon>
        <taxon>Pucciniomycotina</taxon>
        <taxon>Microbotryomycetes</taxon>
        <taxon>Sporidiobolales</taxon>
        <taxon>Sporidiobolaceae</taxon>
        <taxon>Sporobolomyces</taxon>
    </lineage>
</organism>
<keyword evidence="3 6" id="KW-0479">Metal-binding</keyword>
<feature type="domain" description="Peptidase M24 C-terminal" evidence="9">
    <location>
        <begin position="619"/>
        <end position="665"/>
    </location>
</feature>
<gene>
    <name evidence="10" type="primary">SPOSA6832_02310</name>
</gene>
<evidence type="ECO:0000259" key="9">
    <source>
        <dbReference type="Pfam" id="PF16188"/>
    </source>
</evidence>
<evidence type="ECO:0000313" key="11">
    <source>
        <dbReference type="Proteomes" id="UP000243876"/>
    </source>
</evidence>
<accession>A0A0D6EL30</accession>
<dbReference type="SUPFAM" id="SSF55920">
    <property type="entry name" value="Creatinase/aminopeptidase"/>
    <property type="match status" value="1"/>
</dbReference>
<dbReference type="PROSITE" id="PS00491">
    <property type="entry name" value="PROLINE_PEPTIDASE"/>
    <property type="match status" value="1"/>
</dbReference>
<dbReference type="InterPro" id="IPR029149">
    <property type="entry name" value="Creatin/AminoP/Spt16_N"/>
</dbReference>
<dbReference type="Gene3D" id="3.40.350.10">
    <property type="entry name" value="Creatinase/prolidase N-terminal domain"/>
    <property type="match status" value="2"/>
</dbReference>
<keyword evidence="5" id="KW-0464">Manganese</keyword>
<comment type="similarity">
    <text evidence="2 6">Belongs to the peptidase M24B family.</text>
</comment>
<dbReference type="InterPro" id="IPR032416">
    <property type="entry name" value="Peptidase_M24_C"/>
</dbReference>
<evidence type="ECO:0000259" key="8">
    <source>
        <dbReference type="Pfam" id="PF01321"/>
    </source>
</evidence>
<dbReference type="Pfam" id="PF01321">
    <property type="entry name" value="Creatinase_N"/>
    <property type="match status" value="1"/>
</dbReference>
<dbReference type="Pfam" id="PF16188">
    <property type="entry name" value="Peptidase_M24_C"/>
    <property type="match status" value="1"/>
</dbReference>
<evidence type="ECO:0000313" key="10">
    <source>
        <dbReference type="EMBL" id="CEQ40664.1"/>
    </source>
</evidence>
<dbReference type="InterPro" id="IPR050422">
    <property type="entry name" value="X-Pro_aminopeptidase_P"/>
</dbReference>
<protein>
    <submittedName>
        <fullName evidence="10">SPOSA6832_02310-mRNA-1:cds</fullName>
    </submittedName>
</protein>
<sequence length="667" mass="73471">MGFLSCFAPLLSVSRSSDSTASGDALLDEKLPISEPDRVVRRSDTTARLAALRKQMKDAGVDVYVVPTADAHGSEYVGDCDKRRAWLSGFTGSAGVAVVTTNAAFLFTDSRYYVQAAQQLDSNWQLQKVGQDKVKNWNAWLLDLPKGTKIGIDPSLLDYAAAKPLTKDLADRGLSLEFPASNLVDKVWHDRPARSAATIKRHPLKFAGPSLSSSLPFTSLTIADLRTYLASTFPSSHAAFLLTSLSPIAWLLNMRGSDIEFNPVFYSYVLVKEDEIVLWAQEQAVGQEVREAIEELGGRIETYVSDIGAQLKAIGGAVVCDAKVNWAIVEAVGEDHITIVKSPVEAAQAIKNDIELEGFRQAYLRDGAAWSRWAGWLEEELRTRKVTEWEAAEKLTWYRQKNEYYAGLAYENISATGGNAALPHYAPSPEDDIPISLHSPYLNDSGPHYLDGTIDTTRTMHFGRPTSEHKRAFTRVLQGHIAVDSLVFPEGTTGATIDVLARSPLWSEGMNYGHGTGHGIGISVHEAQIGISGSLAYFNTPFLPGHLTSNEPGYYEAGAYGIRIESVIGVKEVKTRRDFGDRKWLGFERFTMVRRVPSLCLDSPVAFSRTDGGGLAPQIPIQSKLVDFSLLSPKEAKWLREHNRLCVEKLLPLVKDDKRAVKWLTGQ</sequence>
<evidence type="ECO:0000259" key="7">
    <source>
        <dbReference type="Pfam" id="PF00557"/>
    </source>
</evidence>
<evidence type="ECO:0000256" key="4">
    <source>
        <dbReference type="ARBA" id="ARBA00022801"/>
    </source>
</evidence>
<dbReference type="OrthoDB" id="9995434at2759"/>
<dbReference type="Gene3D" id="3.90.230.10">
    <property type="entry name" value="Creatinase/methionine aminopeptidase superfamily"/>
    <property type="match status" value="1"/>
</dbReference>
<dbReference type="Proteomes" id="UP000243876">
    <property type="component" value="Unassembled WGS sequence"/>
</dbReference>
<dbReference type="InterPro" id="IPR036005">
    <property type="entry name" value="Creatinase/aminopeptidase-like"/>
</dbReference>
<dbReference type="InterPro" id="IPR001131">
    <property type="entry name" value="Peptidase_M24B_aminopep-P_CS"/>
</dbReference>
<proteinExistence type="inferred from homology"/>
<dbReference type="GO" id="GO:0005737">
    <property type="term" value="C:cytoplasm"/>
    <property type="evidence" value="ECO:0007669"/>
    <property type="project" value="UniProtKB-ARBA"/>
</dbReference>
<comment type="cofactor">
    <cofactor evidence="1">
        <name>Mn(2+)</name>
        <dbReference type="ChEBI" id="CHEBI:29035"/>
    </cofactor>
</comment>
<evidence type="ECO:0000256" key="5">
    <source>
        <dbReference type="ARBA" id="ARBA00023211"/>
    </source>
</evidence>
<keyword evidence="4" id="KW-0378">Hydrolase</keyword>
<reference evidence="11" key="1">
    <citation type="submission" date="2015-02" db="EMBL/GenBank/DDBJ databases">
        <authorList>
            <person name="Gon?alves P."/>
        </authorList>
    </citation>
    <scope>NUCLEOTIDE SEQUENCE [LARGE SCALE GENOMIC DNA]</scope>
</reference>
<evidence type="ECO:0000256" key="1">
    <source>
        <dbReference type="ARBA" id="ARBA00001936"/>
    </source>
</evidence>
<name>A0A0D6EL30_SPOSA</name>
<dbReference type="PANTHER" id="PTHR43763:SF17">
    <property type="entry name" value="AMINOPEPTIDASE P, CYTOPLASMIC-RELATED"/>
    <property type="match status" value="1"/>
</dbReference>
<dbReference type="InterPro" id="IPR000994">
    <property type="entry name" value="Pept_M24"/>
</dbReference>
<feature type="domain" description="Creatinase N-terminal" evidence="8">
    <location>
        <begin position="48"/>
        <end position="172"/>
    </location>
</feature>